<dbReference type="Proteomes" id="UP000346198">
    <property type="component" value="Unassembled WGS sequence"/>
</dbReference>
<evidence type="ECO:0000256" key="3">
    <source>
        <dbReference type="ARBA" id="ARBA00004729"/>
    </source>
</evidence>
<accession>A0A6C2UG96</accession>
<comment type="function">
    <text evidence="2 10">Catalyzes the isomerization between 2-isopropylmalate and 3-isopropylmalate, via the formation of 2-isopropylmaleate.</text>
</comment>
<dbReference type="InterPro" id="IPR050075">
    <property type="entry name" value="LeuD"/>
</dbReference>
<protein>
    <recommendedName>
        <fullName evidence="10">3-isopropylmalate dehydratase small subunit</fullName>
        <ecNumber evidence="10">4.2.1.33</ecNumber>
    </recommendedName>
    <alternativeName>
        <fullName evidence="10">Alpha-IPM isomerase</fullName>
        <shortName evidence="10">IPMI</shortName>
    </alternativeName>
    <alternativeName>
        <fullName evidence="10">Isopropylmalate isomerase</fullName>
    </alternativeName>
</protein>
<keyword evidence="9 10" id="KW-0100">Branched-chain amino acid biosynthesis</keyword>
<dbReference type="SUPFAM" id="SSF52016">
    <property type="entry name" value="LeuD/IlvD-like"/>
    <property type="match status" value="1"/>
</dbReference>
<keyword evidence="13" id="KW-1185">Reference proteome</keyword>
<dbReference type="Gene3D" id="3.20.19.10">
    <property type="entry name" value="Aconitase, domain 4"/>
    <property type="match status" value="1"/>
</dbReference>
<evidence type="ECO:0000256" key="4">
    <source>
        <dbReference type="ARBA" id="ARBA00009845"/>
    </source>
</evidence>
<dbReference type="HAMAP" id="MF_01031">
    <property type="entry name" value="LeuD_type1"/>
    <property type="match status" value="1"/>
</dbReference>
<organism evidence="12 13">
    <name type="scientific">Pontiella sulfatireligans</name>
    <dbReference type="NCBI Taxonomy" id="2750658"/>
    <lineage>
        <taxon>Bacteria</taxon>
        <taxon>Pseudomonadati</taxon>
        <taxon>Kiritimatiellota</taxon>
        <taxon>Kiritimatiellia</taxon>
        <taxon>Kiritimatiellales</taxon>
        <taxon>Pontiellaceae</taxon>
        <taxon>Pontiella</taxon>
    </lineage>
</organism>
<evidence type="ECO:0000256" key="1">
    <source>
        <dbReference type="ARBA" id="ARBA00000491"/>
    </source>
</evidence>
<feature type="domain" description="Aconitase A/isopropylmalate dehydratase small subunit swivel" evidence="11">
    <location>
        <begin position="1"/>
        <end position="128"/>
    </location>
</feature>
<evidence type="ECO:0000313" key="13">
    <source>
        <dbReference type="Proteomes" id="UP000346198"/>
    </source>
</evidence>
<dbReference type="PANTHER" id="PTHR43345:SF5">
    <property type="entry name" value="3-ISOPROPYLMALATE DEHYDRATASE SMALL SUBUNIT"/>
    <property type="match status" value="1"/>
</dbReference>
<dbReference type="PANTHER" id="PTHR43345">
    <property type="entry name" value="3-ISOPROPYLMALATE DEHYDRATASE SMALL SUBUNIT 2-RELATED-RELATED"/>
    <property type="match status" value="1"/>
</dbReference>
<dbReference type="GO" id="GO:0009098">
    <property type="term" value="P:L-leucine biosynthetic process"/>
    <property type="evidence" value="ECO:0007669"/>
    <property type="project" value="UniProtKB-UniRule"/>
</dbReference>
<dbReference type="Pfam" id="PF00694">
    <property type="entry name" value="Aconitase_C"/>
    <property type="match status" value="1"/>
</dbReference>
<dbReference type="UniPathway" id="UPA00048">
    <property type="reaction ID" value="UER00071"/>
</dbReference>
<keyword evidence="7 10" id="KW-0028">Amino-acid biosynthesis</keyword>
<dbReference type="NCBIfam" id="TIGR00171">
    <property type="entry name" value="leuD"/>
    <property type="match status" value="1"/>
</dbReference>
<evidence type="ECO:0000256" key="8">
    <source>
        <dbReference type="ARBA" id="ARBA00023239"/>
    </source>
</evidence>
<comment type="catalytic activity">
    <reaction evidence="1 10">
        <text>(2R,3S)-3-isopropylmalate = (2S)-2-isopropylmalate</text>
        <dbReference type="Rhea" id="RHEA:32287"/>
        <dbReference type="ChEBI" id="CHEBI:1178"/>
        <dbReference type="ChEBI" id="CHEBI:35121"/>
        <dbReference type="EC" id="4.2.1.33"/>
    </reaction>
</comment>
<comment type="subunit">
    <text evidence="5 10">Heterodimer of LeuC and LeuD.</text>
</comment>
<dbReference type="InterPro" id="IPR000573">
    <property type="entry name" value="AconitaseA/IPMdHydase_ssu_swvl"/>
</dbReference>
<evidence type="ECO:0000256" key="7">
    <source>
        <dbReference type="ARBA" id="ARBA00022605"/>
    </source>
</evidence>
<comment type="pathway">
    <text evidence="3 10">Amino-acid biosynthesis; L-leucine biosynthesis; L-leucine from 3-methyl-2-oxobutanoate: step 2/4.</text>
</comment>
<proteinExistence type="inferred from homology"/>
<dbReference type="EMBL" id="CAAHFH010000001">
    <property type="protein sequence ID" value="VGO19200.1"/>
    <property type="molecule type" value="Genomic_DNA"/>
</dbReference>
<keyword evidence="6 10" id="KW-0432">Leucine biosynthesis</keyword>
<evidence type="ECO:0000259" key="11">
    <source>
        <dbReference type="Pfam" id="PF00694"/>
    </source>
</evidence>
<comment type="similarity">
    <text evidence="4 10">Belongs to the LeuD family. LeuD type 1 subfamily.</text>
</comment>
<evidence type="ECO:0000256" key="10">
    <source>
        <dbReference type="HAMAP-Rule" id="MF_01031"/>
    </source>
</evidence>
<keyword evidence="8 10" id="KW-0456">Lyase</keyword>
<dbReference type="CDD" id="cd01577">
    <property type="entry name" value="IPMI_Swivel"/>
    <property type="match status" value="1"/>
</dbReference>
<evidence type="ECO:0000313" key="12">
    <source>
        <dbReference type="EMBL" id="VGO19200.1"/>
    </source>
</evidence>
<evidence type="ECO:0000256" key="9">
    <source>
        <dbReference type="ARBA" id="ARBA00023304"/>
    </source>
</evidence>
<dbReference type="FunFam" id="3.20.19.10:FF:000003">
    <property type="entry name" value="3-isopropylmalate dehydratase small subunit"/>
    <property type="match status" value="1"/>
</dbReference>
<evidence type="ECO:0000256" key="5">
    <source>
        <dbReference type="ARBA" id="ARBA00011271"/>
    </source>
</evidence>
<evidence type="ECO:0000256" key="2">
    <source>
        <dbReference type="ARBA" id="ARBA00002695"/>
    </source>
</evidence>
<dbReference type="GO" id="GO:0003861">
    <property type="term" value="F:3-isopropylmalate dehydratase activity"/>
    <property type="evidence" value="ECO:0007669"/>
    <property type="project" value="UniProtKB-UniRule"/>
</dbReference>
<sequence length="206" mass="22758">MDKFETFKGVVCAVDRANIDTDALIPKEHLKSIKRTGFGSALFSDWRYNDDGSDNADFILNQPKTQGASILVGRNNFGCGSSREHAVWAVAQQGFRVVIAPLEGDIPGFADIFRNNCAKNGILTVQLSSTDVDRIFEMSEADEALEATVNLEEQTISFKDVEFAFEVDPAVKDKLLRGLDDIAESLMFEGEITTFETEHKTQLPTA</sequence>
<dbReference type="InterPro" id="IPR033940">
    <property type="entry name" value="IPMI_Swivel"/>
</dbReference>
<dbReference type="EC" id="4.2.1.33" evidence="10"/>
<dbReference type="InterPro" id="IPR004431">
    <property type="entry name" value="3-IsopropMal_deHydase_ssu"/>
</dbReference>
<gene>
    <name evidence="12" type="primary">leuD1</name>
    <name evidence="10" type="synonym">leuD</name>
    <name evidence="12" type="ORF">SCARR_01257</name>
</gene>
<evidence type="ECO:0000256" key="6">
    <source>
        <dbReference type="ARBA" id="ARBA00022430"/>
    </source>
</evidence>
<dbReference type="RefSeq" id="WP_136060620.1">
    <property type="nucleotide sequence ID" value="NZ_CAAHFH010000001.1"/>
</dbReference>
<dbReference type="AlphaFoldDB" id="A0A6C2UG96"/>
<dbReference type="InterPro" id="IPR015928">
    <property type="entry name" value="Aconitase/3IPM_dehydase_swvl"/>
</dbReference>
<reference evidence="12 13" key="1">
    <citation type="submission" date="2019-04" db="EMBL/GenBank/DDBJ databases">
        <authorList>
            <person name="Van Vliet M D."/>
        </authorList>
    </citation>
    <scope>NUCLEOTIDE SEQUENCE [LARGE SCALE GENOMIC DNA]</scope>
    <source>
        <strain evidence="12 13">F21</strain>
    </source>
</reference>
<dbReference type="GO" id="GO:0009316">
    <property type="term" value="C:3-isopropylmalate dehydratase complex"/>
    <property type="evidence" value="ECO:0007669"/>
    <property type="project" value="InterPro"/>
</dbReference>
<name>A0A6C2UG96_9BACT</name>
<dbReference type="NCBIfam" id="NF002458">
    <property type="entry name" value="PRK01641.1"/>
    <property type="match status" value="1"/>
</dbReference>